<dbReference type="Gene3D" id="3.40.50.850">
    <property type="entry name" value="Isochorismatase-like"/>
    <property type="match status" value="1"/>
</dbReference>
<keyword evidence="4" id="KW-1185">Reference proteome</keyword>
<evidence type="ECO:0000259" key="2">
    <source>
        <dbReference type="Pfam" id="PF00857"/>
    </source>
</evidence>
<accession>A0AAD7U8F3</accession>
<protein>
    <recommendedName>
        <fullName evidence="2">Isochorismatase-like domain-containing protein</fullName>
    </recommendedName>
</protein>
<feature type="domain" description="Isochorismatase-like" evidence="2">
    <location>
        <begin position="15"/>
        <end position="161"/>
    </location>
</feature>
<evidence type="ECO:0000313" key="3">
    <source>
        <dbReference type="EMBL" id="KAJ8600048.1"/>
    </source>
</evidence>
<dbReference type="PANTHER" id="PTHR14119">
    <property type="entry name" value="HYDROLASE"/>
    <property type="match status" value="1"/>
</dbReference>
<dbReference type="InterPro" id="IPR036380">
    <property type="entry name" value="Isochorismatase-like_sf"/>
</dbReference>
<dbReference type="InterPro" id="IPR050993">
    <property type="entry name" value="Isochorismatase_domain"/>
</dbReference>
<dbReference type="InterPro" id="IPR000868">
    <property type="entry name" value="Isochorismatase-like_dom"/>
</dbReference>
<dbReference type="PANTHER" id="PTHR14119:SF3">
    <property type="entry name" value="ISOCHORISMATASE DOMAIN-CONTAINING PROTEIN 2"/>
    <property type="match status" value="1"/>
</dbReference>
<evidence type="ECO:0000256" key="1">
    <source>
        <dbReference type="ARBA" id="ARBA00006336"/>
    </source>
</evidence>
<dbReference type="Proteomes" id="UP001230188">
    <property type="component" value="Unassembled WGS sequence"/>
</dbReference>
<sequence>MAGIRRIASVRCERTAVLVCDIQERFRDVIMGFESLVRSSSFLVRSASTLGVPVVVTEQYPKVFKKTVPDVLVPEAKVFEKTRFSMCTDEVKAHLETLECEAVILCGLEAHVCVLQTTLDLLELGIAVHVCADAVSSQREFDRSVALKRLADSGAAISTSESLVFQLVGDAAHPNFKALQPLIKENAAAAAAASALLRW</sequence>
<reference evidence="3" key="1">
    <citation type="submission" date="2023-01" db="EMBL/GenBank/DDBJ databases">
        <title>Metagenome sequencing of chrysophaentin producing Chrysophaeum taylorii.</title>
        <authorList>
            <person name="Davison J."/>
            <person name="Bewley C."/>
        </authorList>
    </citation>
    <scope>NUCLEOTIDE SEQUENCE</scope>
    <source>
        <strain evidence="3">NIES-1699</strain>
    </source>
</reference>
<comment type="caution">
    <text evidence="3">The sequence shown here is derived from an EMBL/GenBank/DDBJ whole genome shotgun (WGS) entry which is preliminary data.</text>
</comment>
<dbReference type="SUPFAM" id="SSF52499">
    <property type="entry name" value="Isochorismatase-like hydrolases"/>
    <property type="match status" value="1"/>
</dbReference>
<dbReference type="EMBL" id="JAQMWT010000531">
    <property type="protein sequence ID" value="KAJ8600048.1"/>
    <property type="molecule type" value="Genomic_DNA"/>
</dbReference>
<name>A0AAD7U8F3_9STRA</name>
<organism evidence="3 4">
    <name type="scientific">Chrysophaeum taylorii</name>
    <dbReference type="NCBI Taxonomy" id="2483200"/>
    <lineage>
        <taxon>Eukaryota</taxon>
        <taxon>Sar</taxon>
        <taxon>Stramenopiles</taxon>
        <taxon>Ochrophyta</taxon>
        <taxon>Pelagophyceae</taxon>
        <taxon>Pelagomonadales</taxon>
        <taxon>Pelagomonadaceae</taxon>
        <taxon>Chrysophaeum</taxon>
    </lineage>
</organism>
<dbReference type="Pfam" id="PF00857">
    <property type="entry name" value="Isochorismatase"/>
    <property type="match status" value="1"/>
</dbReference>
<dbReference type="AlphaFoldDB" id="A0AAD7U8F3"/>
<comment type="similarity">
    <text evidence="1">Belongs to the isochorismatase family.</text>
</comment>
<gene>
    <name evidence="3" type="ORF">CTAYLR_001823</name>
</gene>
<evidence type="ECO:0000313" key="4">
    <source>
        <dbReference type="Proteomes" id="UP001230188"/>
    </source>
</evidence>
<proteinExistence type="inferred from homology"/>